<dbReference type="OrthoDB" id="10264072at2759"/>
<accession>A0A5A7QG87</accession>
<dbReference type="AlphaFoldDB" id="A0A5A7QG87"/>
<dbReference type="SUPFAM" id="SSF57667">
    <property type="entry name" value="beta-beta-alpha zinc fingers"/>
    <property type="match status" value="1"/>
</dbReference>
<evidence type="ECO:0000313" key="2">
    <source>
        <dbReference type="Proteomes" id="UP000325081"/>
    </source>
</evidence>
<protein>
    <submittedName>
        <fullName evidence="1">Zinc finger protein</fullName>
    </submittedName>
</protein>
<dbReference type="InterPro" id="IPR036236">
    <property type="entry name" value="Znf_C2H2_sf"/>
</dbReference>
<sequence length="142" mass="16433">MKILPNYLVVAQYLTPSQLPPLASSSGLLSLKMRVWFYLYKVFVWCYPIPLKEELTKQSYEEKVHVMNVCINFCIHHINTSTLGARFTSSVSDLKRHFLIHTGERHLVCAHEGCGKIFSIRPLCPSDLHQLRNRLHNGRKNI</sequence>
<reference evidence="2" key="1">
    <citation type="journal article" date="2019" name="Curr. Biol.">
        <title>Genome Sequence of Striga asiatica Provides Insight into the Evolution of Plant Parasitism.</title>
        <authorList>
            <person name="Yoshida S."/>
            <person name="Kim S."/>
            <person name="Wafula E.K."/>
            <person name="Tanskanen J."/>
            <person name="Kim Y.M."/>
            <person name="Honaas L."/>
            <person name="Yang Z."/>
            <person name="Spallek T."/>
            <person name="Conn C.E."/>
            <person name="Ichihashi Y."/>
            <person name="Cheong K."/>
            <person name="Cui S."/>
            <person name="Der J.P."/>
            <person name="Gundlach H."/>
            <person name="Jiao Y."/>
            <person name="Hori C."/>
            <person name="Ishida J.K."/>
            <person name="Kasahara H."/>
            <person name="Kiba T."/>
            <person name="Kim M.S."/>
            <person name="Koo N."/>
            <person name="Laohavisit A."/>
            <person name="Lee Y.H."/>
            <person name="Lumba S."/>
            <person name="McCourt P."/>
            <person name="Mortimer J.C."/>
            <person name="Mutuku J.M."/>
            <person name="Nomura T."/>
            <person name="Sasaki-Sekimoto Y."/>
            <person name="Seto Y."/>
            <person name="Wang Y."/>
            <person name="Wakatake T."/>
            <person name="Sakakibara H."/>
            <person name="Demura T."/>
            <person name="Yamaguchi S."/>
            <person name="Yoneyama K."/>
            <person name="Manabe R.I."/>
            <person name="Nelson D.C."/>
            <person name="Schulman A.H."/>
            <person name="Timko M.P."/>
            <person name="dePamphilis C.W."/>
            <person name="Choi D."/>
            <person name="Shirasu K."/>
        </authorList>
    </citation>
    <scope>NUCLEOTIDE SEQUENCE [LARGE SCALE GENOMIC DNA]</scope>
    <source>
        <strain evidence="2">cv. UVA1</strain>
    </source>
</reference>
<comment type="caution">
    <text evidence="1">The sequence shown here is derived from an EMBL/GenBank/DDBJ whole genome shotgun (WGS) entry which is preliminary data.</text>
</comment>
<proteinExistence type="predicted"/>
<dbReference type="EMBL" id="BKCP01006493">
    <property type="protein sequence ID" value="GER42901.1"/>
    <property type="molecule type" value="Genomic_DNA"/>
</dbReference>
<dbReference type="Gene3D" id="3.30.160.60">
    <property type="entry name" value="Classic Zinc Finger"/>
    <property type="match status" value="1"/>
</dbReference>
<dbReference type="Proteomes" id="UP000325081">
    <property type="component" value="Unassembled WGS sequence"/>
</dbReference>
<name>A0A5A7QG87_STRAF</name>
<evidence type="ECO:0000313" key="1">
    <source>
        <dbReference type="EMBL" id="GER42901.1"/>
    </source>
</evidence>
<organism evidence="1 2">
    <name type="scientific">Striga asiatica</name>
    <name type="common">Asiatic witchweed</name>
    <name type="synonym">Buchnera asiatica</name>
    <dbReference type="NCBI Taxonomy" id="4170"/>
    <lineage>
        <taxon>Eukaryota</taxon>
        <taxon>Viridiplantae</taxon>
        <taxon>Streptophyta</taxon>
        <taxon>Embryophyta</taxon>
        <taxon>Tracheophyta</taxon>
        <taxon>Spermatophyta</taxon>
        <taxon>Magnoliopsida</taxon>
        <taxon>eudicotyledons</taxon>
        <taxon>Gunneridae</taxon>
        <taxon>Pentapetalae</taxon>
        <taxon>asterids</taxon>
        <taxon>lamiids</taxon>
        <taxon>Lamiales</taxon>
        <taxon>Orobanchaceae</taxon>
        <taxon>Buchnereae</taxon>
        <taxon>Striga</taxon>
    </lineage>
</organism>
<gene>
    <name evidence="1" type="ORF">STAS_19727</name>
</gene>
<keyword evidence="2" id="KW-1185">Reference proteome</keyword>